<sequence>MPHYRYEVTPRAEAPGGGYSLRLFDGDEELGGGVFPADRHAEPYKGVTWFNTLPEGERARWLKEANSSRPVDAWGAYLQMLALDEAKSEGELWVSTRK</sequence>
<dbReference type="RefSeq" id="WP_035477180.1">
    <property type="nucleotide sequence ID" value="NZ_CADFGL010000048.1"/>
</dbReference>
<proteinExistence type="predicted"/>
<evidence type="ECO:0000313" key="1">
    <source>
        <dbReference type="EMBL" id="CAB3735179.1"/>
    </source>
</evidence>
<gene>
    <name evidence="1" type="ORF">LMG22037_05941</name>
</gene>
<protein>
    <submittedName>
        <fullName evidence="1">Uncharacterized protein</fullName>
    </submittedName>
</protein>
<reference evidence="1 2" key="1">
    <citation type="submission" date="2020-04" db="EMBL/GenBank/DDBJ databases">
        <authorList>
            <person name="De Canck E."/>
        </authorList>
    </citation>
    <scope>NUCLEOTIDE SEQUENCE [LARGE SCALE GENOMIC DNA]</scope>
    <source>
        <strain evidence="1 2">LMG 22037</strain>
    </source>
</reference>
<dbReference type="AlphaFoldDB" id="A0A6J5CE70"/>
<name>A0A6J5CE70_9BURK</name>
<evidence type="ECO:0000313" key="2">
    <source>
        <dbReference type="Proteomes" id="UP000494249"/>
    </source>
</evidence>
<organism evidence="1 2">
    <name type="scientific">Paraburkholderia phenoliruptrix</name>
    <dbReference type="NCBI Taxonomy" id="252970"/>
    <lineage>
        <taxon>Bacteria</taxon>
        <taxon>Pseudomonadati</taxon>
        <taxon>Pseudomonadota</taxon>
        <taxon>Betaproteobacteria</taxon>
        <taxon>Burkholderiales</taxon>
        <taxon>Burkholderiaceae</taxon>
        <taxon>Paraburkholderia</taxon>
    </lineage>
</organism>
<dbReference type="Proteomes" id="UP000494249">
    <property type="component" value="Unassembled WGS sequence"/>
</dbReference>
<dbReference type="EMBL" id="CADIKB010000050">
    <property type="protein sequence ID" value="CAB3735179.1"/>
    <property type="molecule type" value="Genomic_DNA"/>
</dbReference>
<accession>A0A6J5CE70</accession>